<evidence type="ECO:0000313" key="6">
    <source>
        <dbReference type="EMBL" id="QPS84340.1"/>
    </source>
</evidence>
<evidence type="ECO:0000256" key="3">
    <source>
        <dbReference type="ARBA" id="ARBA00023163"/>
    </source>
</evidence>
<dbReference type="Gene3D" id="1.20.120.530">
    <property type="entry name" value="GntR ligand-binding domain-like"/>
    <property type="match status" value="1"/>
</dbReference>
<keyword evidence="2" id="KW-0238">DNA-binding</keyword>
<accession>A0A7T2YYY0</accession>
<dbReference type="AlphaFoldDB" id="A0A7T2YYY0"/>
<dbReference type="InterPro" id="IPR036388">
    <property type="entry name" value="WH-like_DNA-bd_sf"/>
</dbReference>
<reference evidence="6 7" key="1">
    <citation type="submission" date="2020-12" db="EMBL/GenBank/DDBJ databases">
        <title>FDA dAtabase for Regulatory Grade micrObial Sequences (FDA-ARGOS): Supporting development and validation of Infectious Disease Dx tests.</title>
        <authorList>
            <person name="Sproer C."/>
            <person name="Gronow S."/>
            <person name="Severitt S."/>
            <person name="Schroder I."/>
            <person name="Tallon L."/>
            <person name="Sadzewicz L."/>
            <person name="Zhao X."/>
            <person name="Boylan J."/>
            <person name="Ott S."/>
            <person name="Bowen H."/>
            <person name="Vavikolanu K."/>
            <person name="Mehta A."/>
            <person name="Aluvathingal J."/>
            <person name="Nadendla S."/>
            <person name="Lowell S."/>
            <person name="Myers T."/>
            <person name="Yan Y."/>
            <person name="Sichtig H."/>
        </authorList>
    </citation>
    <scope>NUCLEOTIDE SEQUENCE [LARGE SCALE GENOMIC DNA]</scope>
    <source>
        <strain evidence="6 7">FDAARGOS_890</strain>
    </source>
</reference>
<dbReference type="SUPFAM" id="SSF46785">
    <property type="entry name" value="Winged helix' DNA-binding domain"/>
    <property type="match status" value="1"/>
</dbReference>
<dbReference type="SMART" id="SM00345">
    <property type="entry name" value="HTH_GNTR"/>
    <property type="match status" value="1"/>
</dbReference>
<dbReference type="InterPro" id="IPR008920">
    <property type="entry name" value="TF_FadR/GntR_C"/>
</dbReference>
<feature type="region of interest" description="Disordered" evidence="4">
    <location>
        <begin position="50"/>
        <end position="79"/>
    </location>
</feature>
<evidence type="ECO:0000256" key="4">
    <source>
        <dbReference type="SAM" id="MobiDB-lite"/>
    </source>
</evidence>
<feature type="domain" description="HTH gntR-type" evidence="5">
    <location>
        <begin position="92"/>
        <end position="159"/>
    </location>
</feature>
<dbReference type="KEGG" id="dla:I6G47_15290"/>
<dbReference type="InterPro" id="IPR011711">
    <property type="entry name" value="GntR_C"/>
</dbReference>
<dbReference type="Proteomes" id="UP000595064">
    <property type="component" value="Chromosome"/>
</dbReference>
<dbReference type="CDD" id="cd07377">
    <property type="entry name" value="WHTH_GntR"/>
    <property type="match status" value="1"/>
</dbReference>
<gene>
    <name evidence="6" type="ORF">I6G47_15290</name>
</gene>
<dbReference type="InterPro" id="IPR000524">
    <property type="entry name" value="Tscrpt_reg_HTH_GntR"/>
</dbReference>
<dbReference type="GO" id="GO:0003700">
    <property type="term" value="F:DNA-binding transcription factor activity"/>
    <property type="evidence" value="ECO:0007669"/>
    <property type="project" value="InterPro"/>
</dbReference>
<dbReference type="InterPro" id="IPR036390">
    <property type="entry name" value="WH_DNA-bd_sf"/>
</dbReference>
<keyword evidence="1" id="KW-0805">Transcription regulation</keyword>
<dbReference type="GO" id="GO:0003677">
    <property type="term" value="F:DNA binding"/>
    <property type="evidence" value="ECO:0007669"/>
    <property type="project" value="UniProtKB-KW"/>
</dbReference>
<name>A0A7T2YYY0_9BURK</name>
<dbReference type="SUPFAM" id="SSF48008">
    <property type="entry name" value="GntR ligand-binding domain-like"/>
    <property type="match status" value="1"/>
</dbReference>
<evidence type="ECO:0000259" key="5">
    <source>
        <dbReference type="PROSITE" id="PS50949"/>
    </source>
</evidence>
<evidence type="ECO:0000313" key="7">
    <source>
        <dbReference type="Proteomes" id="UP000595064"/>
    </source>
</evidence>
<dbReference type="PANTHER" id="PTHR43537:SF24">
    <property type="entry name" value="GLUCONATE OPERON TRANSCRIPTIONAL REPRESSOR"/>
    <property type="match status" value="1"/>
</dbReference>
<sequence>MWLANQSETNHRWRRWLGHCLPAAFPTRCLSIFRTLPYLDPRLYVGIPSLNSQESPTDMKRQASKAGTDTDRPALTDMGIPRGSMAVERVNPTLRQLALEQLKRAIVEGQLPPGSRLVERKLCDLLDVSRTIVRETLGQLEAEGWITKEPYKGPIVAVIDEDGIRQIFEMRAAVEGYVAALCAERATIEQIERLDVTVKAMSEAQISGDVGAQIETIEEFYEVLLDAAQNSLMASYLSSQRSRLARLRRLSLSHSSRASESTEEKRGILAAIRNRDPKKAQALAEQHIWNSSKSLLAAIRRDL</sequence>
<evidence type="ECO:0000256" key="1">
    <source>
        <dbReference type="ARBA" id="ARBA00023015"/>
    </source>
</evidence>
<dbReference type="Pfam" id="PF00392">
    <property type="entry name" value="GntR"/>
    <property type="match status" value="1"/>
</dbReference>
<dbReference type="PROSITE" id="PS50949">
    <property type="entry name" value="HTH_GNTR"/>
    <property type="match status" value="1"/>
</dbReference>
<keyword evidence="3" id="KW-0804">Transcription</keyword>
<dbReference type="EMBL" id="CP065748">
    <property type="protein sequence ID" value="QPS84340.1"/>
    <property type="molecule type" value="Genomic_DNA"/>
</dbReference>
<proteinExistence type="predicted"/>
<evidence type="ECO:0000256" key="2">
    <source>
        <dbReference type="ARBA" id="ARBA00023125"/>
    </source>
</evidence>
<keyword evidence="7" id="KW-1185">Reference proteome</keyword>
<organism evidence="6 7">
    <name type="scientific">Delftia lacustris</name>
    <dbReference type="NCBI Taxonomy" id="558537"/>
    <lineage>
        <taxon>Bacteria</taxon>
        <taxon>Pseudomonadati</taxon>
        <taxon>Pseudomonadota</taxon>
        <taxon>Betaproteobacteria</taxon>
        <taxon>Burkholderiales</taxon>
        <taxon>Comamonadaceae</taxon>
        <taxon>Delftia</taxon>
    </lineage>
</organism>
<dbReference type="Pfam" id="PF07729">
    <property type="entry name" value="FCD"/>
    <property type="match status" value="1"/>
</dbReference>
<dbReference type="Gene3D" id="1.10.10.10">
    <property type="entry name" value="Winged helix-like DNA-binding domain superfamily/Winged helix DNA-binding domain"/>
    <property type="match status" value="1"/>
</dbReference>
<protein>
    <submittedName>
        <fullName evidence="6">GntR family transcriptional regulator</fullName>
    </submittedName>
</protein>
<dbReference type="SMART" id="SM00895">
    <property type="entry name" value="FCD"/>
    <property type="match status" value="1"/>
</dbReference>
<dbReference type="PANTHER" id="PTHR43537">
    <property type="entry name" value="TRANSCRIPTIONAL REGULATOR, GNTR FAMILY"/>
    <property type="match status" value="1"/>
</dbReference>